<comment type="caution">
    <text evidence="2">The sequence shown here is derived from an EMBL/GenBank/DDBJ whole genome shotgun (WGS) entry which is preliminary data.</text>
</comment>
<keyword evidence="3" id="KW-1185">Reference proteome</keyword>
<feature type="region of interest" description="Disordered" evidence="1">
    <location>
        <begin position="33"/>
        <end position="55"/>
    </location>
</feature>
<evidence type="ECO:0000313" key="2">
    <source>
        <dbReference type="EMBL" id="CAH2211354.1"/>
    </source>
</evidence>
<proteinExistence type="predicted"/>
<protein>
    <submittedName>
        <fullName evidence="2">Jg23110 protein</fullName>
    </submittedName>
</protein>
<name>A0A8S4QKQ2_9NEOP</name>
<dbReference type="EMBL" id="CAKXAJ010009979">
    <property type="protein sequence ID" value="CAH2211354.1"/>
    <property type="molecule type" value="Genomic_DNA"/>
</dbReference>
<dbReference type="Proteomes" id="UP000838756">
    <property type="component" value="Unassembled WGS sequence"/>
</dbReference>
<dbReference type="AlphaFoldDB" id="A0A8S4QKQ2"/>
<accession>A0A8S4QKQ2</accession>
<evidence type="ECO:0000256" key="1">
    <source>
        <dbReference type="SAM" id="MobiDB-lite"/>
    </source>
</evidence>
<reference evidence="2" key="1">
    <citation type="submission" date="2022-03" db="EMBL/GenBank/DDBJ databases">
        <authorList>
            <person name="Lindestad O."/>
        </authorList>
    </citation>
    <scope>NUCLEOTIDE SEQUENCE</scope>
</reference>
<gene>
    <name evidence="2" type="primary">jg23110</name>
    <name evidence="2" type="ORF">PAEG_LOCUS3171</name>
</gene>
<dbReference type="OrthoDB" id="66726at2759"/>
<evidence type="ECO:0000313" key="3">
    <source>
        <dbReference type="Proteomes" id="UP000838756"/>
    </source>
</evidence>
<feature type="non-terminal residue" evidence="2">
    <location>
        <position position="55"/>
    </location>
</feature>
<sequence>MVVFGTVAALASGRIVYKYLKKRRRREAEDLMKKQLAAGRRERRAHTRDKNLSEV</sequence>
<organism evidence="2 3">
    <name type="scientific">Pararge aegeria aegeria</name>
    <dbReference type="NCBI Taxonomy" id="348720"/>
    <lineage>
        <taxon>Eukaryota</taxon>
        <taxon>Metazoa</taxon>
        <taxon>Ecdysozoa</taxon>
        <taxon>Arthropoda</taxon>
        <taxon>Hexapoda</taxon>
        <taxon>Insecta</taxon>
        <taxon>Pterygota</taxon>
        <taxon>Neoptera</taxon>
        <taxon>Endopterygota</taxon>
        <taxon>Lepidoptera</taxon>
        <taxon>Glossata</taxon>
        <taxon>Ditrysia</taxon>
        <taxon>Papilionoidea</taxon>
        <taxon>Nymphalidae</taxon>
        <taxon>Satyrinae</taxon>
        <taxon>Satyrini</taxon>
        <taxon>Parargina</taxon>
        <taxon>Pararge</taxon>
    </lineage>
</organism>